<accession>J9GMD2</accession>
<dbReference type="SUPFAM" id="SSF103025">
    <property type="entry name" value="Folate-binding domain"/>
    <property type="match status" value="1"/>
</dbReference>
<feature type="non-terminal residue" evidence="1">
    <location>
        <position position="91"/>
    </location>
</feature>
<dbReference type="AlphaFoldDB" id="J9GMD2"/>
<name>J9GMD2_9ZZZZ</name>
<evidence type="ECO:0000313" key="1">
    <source>
        <dbReference type="EMBL" id="EJX09127.1"/>
    </source>
</evidence>
<keyword evidence="1" id="KW-0808">Transferase</keyword>
<dbReference type="Gene3D" id="3.30.70.1400">
    <property type="entry name" value="Aminomethyltransferase beta-barrel domains"/>
    <property type="match status" value="1"/>
</dbReference>
<dbReference type="EMBL" id="AMCI01000455">
    <property type="protein sequence ID" value="EJX09127.1"/>
    <property type="molecule type" value="Genomic_DNA"/>
</dbReference>
<sequence>MSEQSLSALGPSGFFALTDRQRPIIRLDDLALIRVSGKDAVNFLHGQFTNAVQGLGTRTVAAGYCSPKGRLLATFRLWIEDGTVMMILPKA</sequence>
<protein>
    <submittedName>
        <fullName evidence="1">Glycine cleavage T protein (Aminomethyl transferase)</fullName>
    </submittedName>
</protein>
<reference evidence="1" key="1">
    <citation type="journal article" date="2012" name="PLoS ONE">
        <title>Gene sets for utilization of primary and secondary nutrition supplies in the distal gut of endangered iberian lynx.</title>
        <authorList>
            <person name="Alcaide M."/>
            <person name="Messina E."/>
            <person name="Richter M."/>
            <person name="Bargiela R."/>
            <person name="Peplies J."/>
            <person name="Huws S.A."/>
            <person name="Newbold C.J."/>
            <person name="Golyshin P.N."/>
            <person name="Simon M.A."/>
            <person name="Lopez G."/>
            <person name="Yakimov M.M."/>
            <person name="Ferrer M."/>
        </authorList>
    </citation>
    <scope>NUCLEOTIDE SEQUENCE</scope>
</reference>
<dbReference type="GO" id="GO:0016740">
    <property type="term" value="F:transferase activity"/>
    <property type="evidence" value="ECO:0007669"/>
    <property type="project" value="UniProtKB-KW"/>
</dbReference>
<proteinExistence type="predicted"/>
<comment type="caution">
    <text evidence="1">The sequence shown here is derived from an EMBL/GenBank/DDBJ whole genome shotgun (WGS) entry which is preliminary data.</text>
</comment>
<organism evidence="1">
    <name type="scientific">gut metagenome</name>
    <dbReference type="NCBI Taxonomy" id="749906"/>
    <lineage>
        <taxon>unclassified sequences</taxon>
        <taxon>metagenomes</taxon>
        <taxon>organismal metagenomes</taxon>
    </lineage>
</organism>
<gene>
    <name evidence="1" type="ORF">EVA_02758</name>
</gene>